<sequence>MNKWTLLSVSAIVIAVTTTVQAHPTQIAFLNHVIAVVDSETVSAVEQSSFLPGFIDYEKKTVTANGGVNWTGRYLRGKSTYIELFGSGDVEGLKPGNVALAFGSDRVGDIHRMARHLRRDGVSFSQDMRRRNFDGKEVDWFYSLGLDVESADVSFWVMEYVAGYLDHPAAKKEAAEGPWDLVTRERYNSDAYRGKLVQDITYVAFYVSKQTIQEAMPLFLAAGYGVREADGSTHLLGRDAEIVLFHAEEGKYGLAQLGFVLNRSLAEQYVERIGNSVLNVGPDNKATWTFTVPEPSSETTGD</sequence>
<organism evidence="2 3">
    <name type="scientific">Microbulbifer pacificus</name>
    <dbReference type="NCBI Taxonomy" id="407164"/>
    <lineage>
        <taxon>Bacteria</taxon>
        <taxon>Pseudomonadati</taxon>
        <taxon>Pseudomonadota</taxon>
        <taxon>Gammaproteobacteria</taxon>
        <taxon>Cellvibrionales</taxon>
        <taxon>Microbulbiferaceae</taxon>
        <taxon>Microbulbifer</taxon>
    </lineage>
</organism>
<dbReference type="Pfam" id="PF19147">
    <property type="entry name" value="DUF5829"/>
    <property type="match status" value="1"/>
</dbReference>
<gene>
    <name evidence="2" type="ORF">R5R33_17720</name>
</gene>
<evidence type="ECO:0000313" key="3">
    <source>
        <dbReference type="Proteomes" id="UP001302477"/>
    </source>
</evidence>
<protein>
    <submittedName>
        <fullName evidence="2">DUF5829 family protein</fullName>
    </submittedName>
</protein>
<name>A0AAU0MXZ9_9GAMM</name>
<dbReference type="AlphaFoldDB" id="A0AAU0MXZ9"/>
<dbReference type="KEGG" id="mpaf:R5R33_17720"/>
<evidence type="ECO:0000313" key="2">
    <source>
        <dbReference type="EMBL" id="WOX05555.1"/>
    </source>
</evidence>
<feature type="chain" id="PRO_5043983935" evidence="1">
    <location>
        <begin position="23"/>
        <end position="302"/>
    </location>
</feature>
<evidence type="ECO:0000256" key="1">
    <source>
        <dbReference type="SAM" id="SignalP"/>
    </source>
</evidence>
<proteinExistence type="predicted"/>
<keyword evidence="1" id="KW-0732">Signal</keyword>
<reference evidence="2 3" key="1">
    <citation type="submission" date="2023-10" db="EMBL/GenBank/DDBJ databases">
        <title>Description of Microbulbifer bruguierae sp. nov., isolated from the sediments of mangrove plant Bruguiera sexangula and comparative genomic analyses of the genus Microbulbifer.</title>
        <authorList>
            <person name="Long M."/>
        </authorList>
    </citation>
    <scope>NUCLEOTIDE SEQUENCE [LARGE SCALE GENOMIC DNA]</scope>
    <source>
        <strain evidence="2 3">SPO729</strain>
    </source>
</reference>
<accession>A0AAU0MXZ9</accession>
<feature type="signal peptide" evidence="1">
    <location>
        <begin position="1"/>
        <end position="22"/>
    </location>
</feature>
<dbReference type="EMBL" id="CP137555">
    <property type="protein sequence ID" value="WOX05555.1"/>
    <property type="molecule type" value="Genomic_DNA"/>
</dbReference>
<dbReference type="InterPro" id="IPR043869">
    <property type="entry name" value="DUF5829"/>
</dbReference>
<dbReference type="RefSeq" id="WP_318954025.1">
    <property type="nucleotide sequence ID" value="NZ_CP137555.1"/>
</dbReference>
<keyword evidence="3" id="KW-1185">Reference proteome</keyword>
<dbReference type="Proteomes" id="UP001302477">
    <property type="component" value="Chromosome"/>
</dbReference>